<sequence>MASPDTGLAHWCGGLNLFWVCGYCVRLLRRIKLTWFPPAVLDTGQGFKLVKS</sequence>
<reference evidence="9" key="1">
    <citation type="submission" date="2025-08" db="UniProtKB">
        <authorList>
            <consortium name="Ensembl"/>
        </authorList>
    </citation>
    <scope>IDENTIFICATION</scope>
</reference>
<evidence type="ECO:0000313" key="10">
    <source>
        <dbReference type="Proteomes" id="UP000694700"/>
    </source>
</evidence>
<dbReference type="AlphaFoldDB" id="A0A8C2GSZ8"/>
<dbReference type="GO" id="GO:0031965">
    <property type="term" value="C:nuclear membrane"/>
    <property type="evidence" value="ECO:0007669"/>
    <property type="project" value="UniProtKB-SubCell"/>
</dbReference>
<keyword evidence="6" id="KW-0325">Glycoprotein</keyword>
<dbReference type="InterPro" id="IPR029713">
    <property type="entry name" value="TMEM168"/>
</dbReference>
<evidence type="ECO:0000256" key="7">
    <source>
        <dbReference type="ARBA" id="ARBA00023242"/>
    </source>
</evidence>
<keyword evidence="7" id="KW-0539">Nucleus</keyword>
<name>A0A8C2GSZ8_CYPCA</name>
<proteinExistence type="inferred from homology"/>
<dbReference type="Proteomes" id="UP000694700">
    <property type="component" value="Unplaced"/>
</dbReference>
<evidence type="ECO:0000256" key="2">
    <source>
        <dbReference type="ARBA" id="ARBA00007329"/>
    </source>
</evidence>
<evidence type="ECO:0000256" key="4">
    <source>
        <dbReference type="ARBA" id="ARBA00022989"/>
    </source>
</evidence>
<evidence type="ECO:0000256" key="8">
    <source>
        <dbReference type="SAM" id="Phobius"/>
    </source>
</evidence>
<accession>A0A8C2GSZ8</accession>
<evidence type="ECO:0000313" key="9">
    <source>
        <dbReference type="Ensembl" id="ENSCCRP00015116691.1"/>
    </source>
</evidence>
<keyword evidence="5 8" id="KW-0472">Membrane</keyword>
<dbReference type="Ensembl" id="ENSCCRT00015120385.1">
    <property type="protein sequence ID" value="ENSCCRP00015116691.1"/>
    <property type="gene ID" value="ENSCCRG00015046079.1"/>
</dbReference>
<keyword evidence="4 8" id="KW-1133">Transmembrane helix</keyword>
<evidence type="ECO:0000256" key="5">
    <source>
        <dbReference type="ARBA" id="ARBA00023136"/>
    </source>
</evidence>
<evidence type="ECO:0000256" key="3">
    <source>
        <dbReference type="ARBA" id="ARBA00022692"/>
    </source>
</evidence>
<comment type="subcellular location">
    <subcellularLocation>
        <location evidence="1">Nucleus membrane</location>
        <topology evidence="1">Multi-pass membrane protein</topology>
    </subcellularLocation>
</comment>
<dbReference type="PANTHER" id="PTHR14437">
    <property type="entry name" value="TRANSMEMBRANE PROTEIN 168"/>
    <property type="match status" value="1"/>
</dbReference>
<evidence type="ECO:0000256" key="6">
    <source>
        <dbReference type="ARBA" id="ARBA00023180"/>
    </source>
</evidence>
<evidence type="ECO:0000256" key="1">
    <source>
        <dbReference type="ARBA" id="ARBA00004232"/>
    </source>
</evidence>
<protein>
    <submittedName>
        <fullName evidence="9">Uncharacterized protein</fullName>
    </submittedName>
</protein>
<dbReference type="PANTHER" id="PTHR14437:SF3">
    <property type="entry name" value="TRANSMEMBRANE PROTEIN 168"/>
    <property type="match status" value="1"/>
</dbReference>
<feature type="transmembrane region" description="Helical" evidence="8">
    <location>
        <begin position="6"/>
        <end position="25"/>
    </location>
</feature>
<comment type="similarity">
    <text evidence="2">Belongs to the TMEM168 family.</text>
</comment>
<keyword evidence="3 8" id="KW-0812">Transmembrane</keyword>
<organism evidence="9 10">
    <name type="scientific">Cyprinus carpio</name>
    <name type="common">Common carp</name>
    <dbReference type="NCBI Taxonomy" id="7962"/>
    <lineage>
        <taxon>Eukaryota</taxon>
        <taxon>Metazoa</taxon>
        <taxon>Chordata</taxon>
        <taxon>Craniata</taxon>
        <taxon>Vertebrata</taxon>
        <taxon>Euteleostomi</taxon>
        <taxon>Actinopterygii</taxon>
        <taxon>Neopterygii</taxon>
        <taxon>Teleostei</taxon>
        <taxon>Ostariophysi</taxon>
        <taxon>Cypriniformes</taxon>
        <taxon>Cyprinidae</taxon>
        <taxon>Cyprininae</taxon>
        <taxon>Cyprinus</taxon>
    </lineage>
</organism>